<keyword evidence="2" id="KW-1185">Reference proteome</keyword>
<evidence type="ECO:0000313" key="2">
    <source>
        <dbReference type="Proteomes" id="UP000544090"/>
    </source>
</evidence>
<dbReference type="Proteomes" id="UP000544090">
    <property type="component" value="Unassembled WGS sequence"/>
</dbReference>
<protein>
    <submittedName>
        <fullName evidence="1">Uncharacterized protein</fullName>
    </submittedName>
</protein>
<comment type="caution">
    <text evidence="1">The sequence shown here is derived from an EMBL/GenBank/DDBJ whole genome shotgun (WGS) entry which is preliminary data.</text>
</comment>
<evidence type="ECO:0000313" key="1">
    <source>
        <dbReference type="EMBL" id="NKX56393.1"/>
    </source>
</evidence>
<sequence>MPQEFADGPENTSSTMVIRAKGVMDGARTLSGAAECLESHAAWLSNLEAKGYQLAGPVEDDYGYAALAEPEI</sequence>
<reference evidence="1 2" key="1">
    <citation type="submission" date="2020-04" db="EMBL/GenBank/DDBJ databases">
        <title>Arthrobacter sp. nov.</title>
        <authorList>
            <person name="Liu S."/>
        </authorList>
    </citation>
    <scope>NUCLEOTIDE SEQUENCE [LARGE SCALE GENOMIC DNA]</scope>
    <source>
        <strain evidence="1 2">E918</strain>
    </source>
</reference>
<dbReference type="EMBL" id="JAAZSQ010000023">
    <property type="protein sequence ID" value="NKX56393.1"/>
    <property type="molecule type" value="Genomic_DNA"/>
</dbReference>
<gene>
    <name evidence="1" type="ORF">HGG74_18055</name>
</gene>
<proteinExistence type="predicted"/>
<name>A0A7X6K753_9MICC</name>
<dbReference type="RefSeq" id="WP_168488624.1">
    <property type="nucleotide sequence ID" value="NZ_JAAZSQ010000023.1"/>
</dbReference>
<organism evidence="1 2">
    <name type="scientific">Arthrobacter mobilis</name>
    <dbReference type="NCBI Taxonomy" id="2724944"/>
    <lineage>
        <taxon>Bacteria</taxon>
        <taxon>Bacillati</taxon>
        <taxon>Actinomycetota</taxon>
        <taxon>Actinomycetes</taxon>
        <taxon>Micrococcales</taxon>
        <taxon>Micrococcaceae</taxon>
        <taxon>Arthrobacter</taxon>
    </lineage>
</organism>
<dbReference type="AlphaFoldDB" id="A0A7X6K753"/>
<accession>A0A7X6K753</accession>